<evidence type="ECO:0000313" key="11">
    <source>
        <dbReference type="EMBL" id="TMI91008.1"/>
    </source>
</evidence>
<comment type="catalytic activity">
    <reaction evidence="9 10">
        <text>RNA(n) + a ribonucleoside 5'-triphosphate = RNA(n+1) + diphosphate</text>
        <dbReference type="Rhea" id="RHEA:21248"/>
        <dbReference type="Rhea" id="RHEA-COMP:14527"/>
        <dbReference type="Rhea" id="RHEA-COMP:17342"/>
        <dbReference type="ChEBI" id="CHEBI:33019"/>
        <dbReference type="ChEBI" id="CHEBI:61557"/>
        <dbReference type="ChEBI" id="CHEBI:140395"/>
        <dbReference type="EC" id="2.7.7.6"/>
    </reaction>
</comment>
<gene>
    <name evidence="10" type="primary">rpoZ</name>
    <name evidence="11" type="ORF">E6H00_04775</name>
</gene>
<dbReference type="EC" id="2.7.7.6" evidence="2 10"/>
<comment type="function">
    <text evidence="10">Promotes RNA polymerase assembly. Latches the N- and C-terminal regions of the beta' subunit thereby facilitating its interaction with the beta and alpha subunits.</text>
</comment>
<protein>
    <recommendedName>
        <fullName evidence="3 10">DNA-directed RNA polymerase subunit omega</fullName>
        <shortName evidence="10">RNAP omega subunit</shortName>
        <ecNumber evidence="2 10">2.7.7.6</ecNumber>
    </recommendedName>
    <alternativeName>
        <fullName evidence="10">RNA polymerase omega subunit</fullName>
    </alternativeName>
    <alternativeName>
        <fullName evidence="8 10">Transcriptase subunit omega</fullName>
    </alternativeName>
</protein>
<keyword evidence="5 10" id="KW-0808">Transferase</keyword>
<evidence type="ECO:0000313" key="12">
    <source>
        <dbReference type="Proteomes" id="UP000318509"/>
    </source>
</evidence>
<comment type="subunit">
    <text evidence="10">The RNAP catalytic core consists of 2 alpha, 1 beta, 1 beta' and 1 omega subunit. When a sigma factor is associated with the core the holoenzyme is formed, which can initiate transcription.</text>
</comment>
<dbReference type="PANTHER" id="PTHR34476">
    <property type="entry name" value="DNA-DIRECTED RNA POLYMERASE SUBUNIT OMEGA"/>
    <property type="match status" value="1"/>
</dbReference>
<dbReference type="GO" id="GO:0003899">
    <property type="term" value="F:DNA-directed RNA polymerase activity"/>
    <property type="evidence" value="ECO:0007669"/>
    <property type="project" value="UniProtKB-UniRule"/>
</dbReference>
<dbReference type="GO" id="GO:0003677">
    <property type="term" value="F:DNA binding"/>
    <property type="evidence" value="ECO:0007669"/>
    <property type="project" value="UniProtKB-UniRule"/>
</dbReference>
<sequence>MMIRPPLESLLEKIENKYALVVSVAKRARVLKEGQLPMVDVASNNPVTVALEEIAAGKIRIDKPKDQPKEERSA</sequence>
<evidence type="ECO:0000256" key="6">
    <source>
        <dbReference type="ARBA" id="ARBA00022695"/>
    </source>
</evidence>
<evidence type="ECO:0000256" key="4">
    <source>
        <dbReference type="ARBA" id="ARBA00022478"/>
    </source>
</evidence>
<evidence type="ECO:0000256" key="8">
    <source>
        <dbReference type="ARBA" id="ARBA00029924"/>
    </source>
</evidence>
<dbReference type="InterPro" id="IPR003716">
    <property type="entry name" value="DNA-dir_RNA_pol_omega"/>
</dbReference>
<accession>A0A537K5F6</accession>
<keyword evidence="7 10" id="KW-0804">Transcription</keyword>
<dbReference type="AlphaFoldDB" id="A0A537K5F6"/>
<dbReference type="SMART" id="SM01409">
    <property type="entry name" value="RNA_pol_Rpb6"/>
    <property type="match status" value="1"/>
</dbReference>
<keyword evidence="6 10" id="KW-0548">Nucleotidyltransferase</keyword>
<dbReference type="InterPro" id="IPR036161">
    <property type="entry name" value="RPB6/omega-like_sf"/>
</dbReference>
<evidence type="ECO:0000256" key="3">
    <source>
        <dbReference type="ARBA" id="ARBA00013725"/>
    </source>
</evidence>
<dbReference type="NCBIfam" id="TIGR00690">
    <property type="entry name" value="rpoZ"/>
    <property type="match status" value="1"/>
</dbReference>
<dbReference type="GO" id="GO:0006351">
    <property type="term" value="P:DNA-templated transcription"/>
    <property type="evidence" value="ECO:0007669"/>
    <property type="project" value="UniProtKB-UniRule"/>
</dbReference>
<evidence type="ECO:0000256" key="9">
    <source>
        <dbReference type="ARBA" id="ARBA00048552"/>
    </source>
</evidence>
<evidence type="ECO:0000256" key="5">
    <source>
        <dbReference type="ARBA" id="ARBA00022679"/>
    </source>
</evidence>
<dbReference type="EMBL" id="VBAK01000105">
    <property type="protein sequence ID" value="TMI91008.1"/>
    <property type="molecule type" value="Genomic_DNA"/>
</dbReference>
<evidence type="ECO:0000256" key="7">
    <source>
        <dbReference type="ARBA" id="ARBA00023163"/>
    </source>
</evidence>
<name>A0A537K5F6_9BACT</name>
<dbReference type="HAMAP" id="MF_00366">
    <property type="entry name" value="RNApol_bact_RpoZ"/>
    <property type="match status" value="1"/>
</dbReference>
<organism evidence="11 12">
    <name type="scientific">Candidatus Segetimicrobium genomatis</name>
    <dbReference type="NCBI Taxonomy" id="2569760"/>
    <lineage>
        <taxon>Bacteria</taxon>
        <taxon>Bacillati</taxon>
        <taxon>Candidatus Sysuimicrobiota</taxon>
        <taxon>Candidatus Sysuimicrobiia</taxon>
        <taxon>Candidatus Sysuimicrobiales</taxon>
        <taxon>Candidatus Segetimicrobiaceae</taxon>
        <taxon>Candidatus Segetimicrobium</taxon>
    </lineage>
</organism>
<comment type="caution">
    <text evidence="11">The sequence shown here is derived from an EMBL/GenBank/DDBJ whole genome shotgun (WGS) entry which is preliminary data.</text>
</comment>
<proteinExistence type="inferred from homology"/>
<comment type="similarity">
    <text evidence="1 10">Belongs to the RNA polymerase subunit omega family.</text>
</comment>
<evidence type="ECO:0000256" key="1">
    <source>
        <dbReference type="ARBA" id="ARBA00006711"/>
    </source>
</evidence>
<dbReference type="SUPFAM" id="SSF63562">
    <property type="entry name" value="RPB6/omega subunit-like"/>
    <property type="match status" value="1"/>
</dbReference>
<dbReference type="Pfam" id="PF01192">
    <property type="entry name" value="RNA_pol_Rpb6"/>
    <property type="match status" value="1"/>
</dbReference>
<reference evidence="11 12" key="1">
    <citation type="journal article" date="2019" name="Nat. Microbiol.">
        <title>Mediterranean grassland soil C-N compound turnover is dependent on rainfall and depth, and is mediated by genomically divergent microorganisms.</title>
        <authorList>
            <person name="Diamond S."/>
            <person name="Andeer P.F."/>
            <person name="Li Z."/>
            <person name="Crits-Christoph A."/>
            <person name="Burstein D."/>
            <person name="Anantharaman K."/>
            <person name="Lane K.R."/>
            <person name="Thomas B.C."/>
            <person name="Pan C."/>
            <person name="Northen T.R."/>
            <person name="Banfield J.F."/>
        </authorList>
    </citation>
    <scope>NUCLEOTIDE SEQUENCE [LARGE SCALE GENOMIC DNA]</scope>
    <source>
        <strain evidence="11">NP_3</strain>
    </source>
</reference>
<evidence type="ECO:0000256" key="10">
    <source>
        <dbReference type="HAMAP-Rule" id="MF_00366"/>
    </source>
</evidence>
<dbReference type="InterPro" id="IPR006110">
    <property type="entry name" value="Pol_omega/Rpo6/RPB6"/>
</dbReference>
<dbReference type="Proteomes" id="UP000318509">
    <property type="component" value="Unassembled WGS sequence"/>
</dbReference>
<evidence type="ECO:0000256" key="2">
    <source>
        <dbReference type="ARBA" id="ARBA00012418"/>
    </source>
</evidence>
<dbReference type="GO" id="GO:0000428">
    <property type="term" value="C:DNA-directed RNA polymerase complex"/>
    <property type="evidence" value="ECO:0007669"/>
    <property type="project" value="UniProtKB-KW"/>
</dbReference>
<dbReference type="PANTHER" id="PTHR34476:SF1">
    <property type="entry name" value="DNA-DIRECTED RNA POLYMERASE SUBUNIT OMEGA"/>
    <property type="match status" value="1"/>
</dbReference>
<dbReference type="Gene3D" id="3.90.940.10">
    <property type="match status" value="1"/>
</dbReference>
<keyword evidence="4 10" id="KW-0240">DNA-directed RNA polymerase</keyword>